<feature type="region of interest" description="Disordered" evidence="11">
    <location>
        <begin position="212"/>
        <end position="252"/>
    </location>
</feature>
<dbReference type="InterPro" id="IPR010442">
    <property type="entry name" value="PET_domain"/>
</dbReference>
<evidence type="ECO:0008006" key="16">
    <source>
        <dbReference type="Google" id="ProtNLM"/>
    </source>
</evidence>
<dbReference type="PROSITE" id="PS51303">
    <property type="entry name" value="PET"/>
    <property type="match status" value="1"/>
</dbReference>
<evidence type="ECO:0000313" key="14">
    <source>
        <dbReference type="Ensembl" id="ENSENLP00000032017.1"/>
    </source>
</evidence>
<evidence type="ECO:0000256" key="2">
    <source>
        <dbReference type="ARBA" id="ARBA00008343"/>
    </source>
</evidence>
<keyword evidence="8 10" id="KW-0440">LIM domain</keyword>
<reference evidence="14" key="3">
    <citation type="submission" date="2025-09" db="UniProtKB">
        <authorList>
            <consortium name="Ensembl"/>
        </authorList>
    </citation>
    <scope>IDENTIFICATION</scope>
</reference>
<evidence type="ECO:0000256" key="10">
    <source>
        <dbReference type="PROSITE-ProRule" id="PRU00125"/>
    </source>
</evidence>
<protein>
    <recommendedName>
        <fullName evidence="16">LIM and cysteine-rich domains 1</fullName>
    </recommendedName>
</protein>
<gene>
    <name evidence="14" type="primary">lmcd1</name>
</gene>
<dbReference type="GO" id="GO:0008270">
    <property type="term" value="F:zinc ion binding"/>
    <property type="evidence" value="ECO:0007669"/>
    <property type="project" value="InterPro"/>
</dbReference>
<dbReference type="CDD" id="cd09829">
    <property type="entry name" value="PET_testin"/>
    <property type="match status" value="1"/>
</dbReference>
<keyword evidence="15" id="KW-1185">Reference proteome</keyword>
<dbReference type="Gene3D" id="2.10.110.10">
    <property type="entry name" value="Cysteine Rich Protein"/>
    <property type="match status" value="1"/>
</dbReference>
<dbReference type="PANTHER" id="PTHR24211:SF0">
    <property type="entry name" value="LIM AND CYSTEINE-RICH DOMAINS PROTEIN 1"/>
    <property type="match status" value="1"/>
</dbReference>
<dbReference type="InParanoid" id="A0A665VL73"/>
<keyword evidence="6" id="KW-0378">Hydrolase</keyword>
<accession>A0A665VL73</accession>
<keyword evidence="7 10" id="KW-0862">Zinc</keyword>
<evidence type="ECO:0000256" key="1">
    <source>
        <dbReference type="ARBA" id="ARBA00004496"/>
    </source>
</evidence>
<reference evidence="14" key="2">
    <citation type="submission" date="2025-08" db="UniProtKB">
        <authorList>
            <consortium name="Ensembl"/>
        </authorList>
    </citation>
    <scope>IDENTIFICATION</scope>
</reference>
<dbReference type="GO" id="GO:0016798">
    <property type="term" value="F:hydrolase activity, acting on glycosyl bonds"/>
    <property type="evidence" value="ECO:0007669"/>
    <property type="project" value="UniProtKB-KW"/>
</dbReference>
<comment type="similarity">
    <text evidence="2">Belongs to the Nth/MutY family.</text>
</comment>
<dbReference type="InterPro" id="IPR004035">
    <property type="entry name" value="Endouclease-III_FeS-bd_BS"/>
</dbReference>
<evidence type="ECO:0000256" key="6">
    <source>
        <dbReference type="ARBA" id="ARBA00022801"/>
    </source>
</evidence>
<dbReference type="InterPro" id="IPR001781">
    <property type="entry name" value="Znf_LIM"/>
</dbReference>
<dbReference type="InterPro" id="IPR033724">
    <property type="entry name" value="PET_testin"/>
</dbReference>
<keyword evidence="3" id="KW-0963">Cytoplasm</keyword>
<dbReference type="CDD" id="cd09340">
    <property type="entry name" value="LIM1_Testin_like"/>
    <property type="match status" value="1"/>
</dbReference>
<sequence length="368" mass="40481">MDVSAAMAKISVKQSAGGPGAAACLMCKESCSGFQPHSWRKACVACGSSTVAHAPGGDLEDDHLMGRLLSDSPCSHLTAKVKGGGGLRMYKRNRMIVTNPVVSRKDPTFNTTTYDWAPAGLNQKLAMQYMELIPENQRPVSGTDGALERRRQLLSQLPAYDQDPMRCQSLASEEEISSMLLFVKHYKQEVLGVGEVALPGEGGALRDAAIQRTAKEAKDRSNSEKKDAPEQQNHSMTDSSISPPTGSTNGTDNSVKAEYRCTGCHGEVDKERPAVYAERAGYHDALWHPTCFVCSECGQGLVDLVYFWSNQKLMCGRHYCETVRPRCLGCDELIFCQSFHTAKDGQTWHHHHYCCWKCGQSLETPCQH</sequence>
<feature type="compositionally biased region" description="Polar residues" evidence="11">
    <location>
        <begin position="230"/>
        <end position="252"/>
    </location>
</feature>
<dbReference type="PANTHER" id="PTHR24211">
    <property type="entry name" value="LIM DOMAIN-CONTAINING PROTEIN"/>
    <property type="match status" value="1"/>
</dbReference>
<evidence type="ECO:0000313" key="15">
    <source>
        <dbReference type="Proteomes" id="UP000472264"/>
    </source>
</evidence>
<keyword evidence="5" id="KW-0677">Repeat</keyword>
<dbReference type="Pfam" id="PF06297">
    <property type="entry name" value="PET"/>
    <property type="match status" value="1"/>
</dbReference>
<comment type="subcellular location">
    <subcellularLocation>
        <location evidence="1">Cytoplasm</location>
    </subcellularLocation>
</comment>
<dbReference type="FunCoup" id="A0A665VL73">
    <property type="interactions" value="732"/>
</dbReference>
<dbReference type="SUPFAM" id="SSF57716">
    <property type="entry name" value="Glucocorticoid receptor-like (DNA-binding domain)"/>
    <property type="match status" value="1"/>
</dbReference>
<dbReference type="Pfam" id="PF00412">
    <property type="entry name" value="LIM"/>
    <property type="match status" value="1"/>
</dbReference>
<dbReference type="PROSITE" id="PS50023">
    <property type="entry name" value="LIM_DOMAIN_2"/>
    <property type="match status" value="1"/>
</dbReference>
<feature type="domain" description="LIM zinc-binding" evidence="12">
    <location>
        <begin position="259"/>
        <end position="325"/>
    </location>
</feature>
<keyword evidence="9" id="KW-0326">Glycosidase</keyword>
<dbReference type="OrthoDB" id="10069167at2759"/>
<dbReference type="OMA" id="HDALWHP"/>
<dbReference type="Ensembl" id="ENSENLT00000032932.1">
    <property type="protein sequence ID" value="ENSENLP00000032017.1"/>
    <property type="gene ID" value="ENSENLG00000014143.1"/>
</dbReference>
<evidence type="ECO:0000256" key="3">
    <source>
        <dbReference type="ARBA" id="ARBA00022490"/>
    </source>
</evidence>
<dbReference type="PROSITE" id="PS00478">
    <property type="entry name" value="LIM_DOMAIN_1"/>
    <property type="match status" value="1"/>
</dbReference>
<feature type="domain" description="PET" evidence="13">
    <location>
        <begin position="95"/>
        <end position="203"/>
    </location>
</feature>
<evidence type="ECO:0000256" key="11">
    <source>
        <dbReference type="SAM" id="MobiDB-lite"/>
    </source>
</evidence>
<keyword evidence="4 10" id="KW-0479">Metal-binding</keyword>
<name>A0A665VL73_ECHNA</name>
<evidence type="ECO:0000259" key="12">
    <source>
        <dbReference type="PROSITE" id="PS50023"/>
    </source>
</evidence>
<dbReference type="AlphaFoldDB" id="A0A665VL73"/>
<dbReference type="GO" id="GO:0005737">
    <property type="term" value="C:cytoplasm"/>
    <property type="evidence" value="ECO:0007669"/>
    <property type="project" value="UniProtKB-SubCell"/>
</dbReference>
<evidence type="ECO:0000259" key="13">
    <source>
        <dbReference type="PROSITE" id="PS51303"/>
    </source>
</evidence>
<dbReference type="Proteomes" id="UP000472264">
    <property type="component" value="Chromosome 5"/>
</dbReference>
<dbReference type="InterPro" id="IPR047120">
    <property type="entry name" value="Pk/Esn/Tes"/>
</dbReference>
<organism evidence="14 15">
    <name type="scientific">Echeneis naucrates</name>
    <name type="common">Live sharksucker</name>
    <dbReference type="NCBI Taxonomy" id="173247"/>
    <lineage>
        <taxon>Eukaryota</taxon>
        <taxon>Metazoa</taxon>
        <taxon>Chordata</taxon>
        <taxon>Craniata</taxon>
        <taxon>Vertebrata</taxon>
        <taxon>Euteleostomi</taxon>
        <taxon>Actinopterygii</taxon>
        <taxon>Neopterygii</taxon>
        <taxon>Teleostei</taxon>
        <taxon>Neoteleostei</taxon>
        <taxon>Acanthomorphata</taxon>
        <taxon>Carangaria</taxon>
        <taxon>Carangiformes</taxon>
        <taxon>Echeneidae</taxon>
        <taxon>Echeneis</taxon>
    </lineage>
</organism>
<feature type="compositionally biased region" description="Basic and acidic residues" evidence="11">
    <location>
        <begin position="213"/>
        <end position="229"/>
    </location>
</feature>
<evidence type="ECO:0000256" key="5">
    <source>
        <dbReference type="ARBA" id="ARBA00022737"/>
    </source>
</evidence>
<dbReference type="PROSITE" id="PS00764">
    <property type="entry name" value="ENDONUCLEASE_III_1"/>
    <property type="match status" value="1"/>
</dbReference>
<dbReference type="RefSeq" id="XP_029358478.1">
    <property type="nucleotide sequence ID" value="XM_029502618.1"/>
</dbReference>
<evidence type="ECO:0000256" key="4">
    <source>
        <dbReference type="ARBA" id="ARBA00022723"/>
    </source>
</evidence>
<proteinExistence type="inferred from homology"/>
<dbReference type="CTD" id="29995"/>
<dbReference type="GeneID" id="115043864"/>
<dbReference type="SMART" id="SM00132">
    <property type="entry name" value="LIM"/>
    <property type="match status" value="2"/>
</dbReference>
<reference evidence="14" key="1">
    <citation type="submission" date="2021-04" db="EMBL/GenBank/DDBJ databases">
        <authorList>
            <consortium name="Wellcome Sanger Institute Data Sharing"/>
        </authorList>
    </citation>
    <scope>NUCLEOTIDE SEQUENCE [LARGE SCALE GENOMIC DNA]</scope>
</reference>
<evidence type="ECO:0000256" key="9">
    <source>
        <dbReference type="ARBA" id="ARBA00023295"/>
    </source>
</evidence>
<evidence type="ECO:0000256" key="7">
    <source>
        <dbReference type="ARBA" id="ARBA00022833"/>
    </source>
</evidence>
<evidence type="ECO:0000256" key="8">
    <source>
        <dbReference type="ARBA" id="ARBA00023038"/>
    </source>
</evidence>